<keyword evidence="3" id="KW-1185">Reference proteome</keyword>
<keyword evidence="1" id="KW-1133">Transmembrane helix</keyword>
<accession>A0A1R4G929</accession>
<reference evidence="2 3" key="1">
    <citation type="submission" date="2017-02" db="EMBL/GenBank/DDBJ databases">
        <authorList>
            <person name="Peterson S.W."/>
        </authorList>
    </citation>
    <scope>NUCLEOTIDE SEQUENCE [LARGE SCALE GENOMIC DNA]</scope>
    <source>
        <strain evidence="2 3">LMG 22410</strain>
    </source>
</reference>
<feature type="transmembrane region" description="Helical" evidence="1">
    <location>
        <begin position="69"/>
        <end position="95"/>
    </location>
</feature>
<evidence type="ECO:0000313" key="3">
    <source>
        <dbReference type="Proteomes" id="UP000195787"/>
    </source>
</evidence>
<dbReference type="GeneID" id="303173553"/>
<evidence type="ECO:0000256" key="1">
    <source>
        <dbReference type="SAM" id="Phobius"/>
    </source>
</evidence>
<organism evidence="2 3">
    <name type="scientific">Agrococcus casei LMG 22410</name>
    <dbReference type="NCBI Taxonomy" id="1255656"/>
    <lineage>
        <taxon>Bacteria</taxon>
        <taxon>Bacillati</taxon>
        <taxon>Actinomycetota</taxon>
        <taxon>Actinomycetes</taxon>
        <taxon>Micrococcales</taxon>
        <taxon>Microbacteriaceae</taxon>
        <taxon>Agrococcus</taxon>
    </lineage>
</organism>
<feature type="transmembrane region" description="Helical" evidence="1">
    <location>
        <begin position="42"/>
        <end position="63"/>
    </location>
</feature>
<dbReference type="AlphaFoldDB" id="A0A1R4G929"/>
<gene>
    <name evidence="2" type="ORF">CZ674_10045</name>
</gene>
<dbReference type="RefSeq" id="WP_086992414.1">
    <property type="nucleotide sequence ID" value="NZ_FUHU01000041.1"/>
</dbReference>
<dbReference type="OrthoDB" id="4965522at2"/>
<proteinExistence type="predicted"/>
<evidence type="ECO:0000313" key="2">
    <source>
        <dbReference type="EMBL" id="SJM64740.1"/>
    </source>
</evidence>
<dbReference type="EMBL" id="FUHU01000041">
    <property type="protein sequence ID" value="SJM64740.1"/>
    <property type="molecule type" value="Genomic_DNA"/>
</dbReference>
<keyword evidence="1" id="KW-0812">Transmembrane</keyword>
<name>A0A1R4G929_9MICO</name>
<protein>
    <submittedName>
        <fullName evidence="2">Uncharacterized protein</fullName>
    </submittedName>
</protein>
<sequence length="220" mass="24391">MRDRGPQQQLPSALHHLYRNGSIMLQGAKSRPQRAWEGRRRIGLFVLLGIGGFGIVAVVLGILLRHHDIWGLAVVFGAILAFMGFASAGLMLLIVQLYRYRPIAEQKPIVLNPHGIWLRGIGPIAWHEVQPPVYKWVLTKHDVSGKLAVMPLTEAGQARLNQNPSPNTMLVGPTPYLRLQVPYMMLPGIEGFSEADTVQLFQVAYGLFAPRYPHPAGGPR</sequence>
<dbReference type="Proteomes" id="UP000195787">
    <property type="component" value="Unassembled WGS sequence"/>
</dbReference>
<keyword evidence="1" id="KW-0472">Membrane</keyword>